<dbReference type="InterPro" id="IPR035965">
    <property type="entry name" value="PAS-like_dom_sf"/>
</dbReference>
<organism evidence="10 11">
    <name type="scientific">Shewanella electrica</name>
    <dbReference type="NCBI Taxonomy" id="515560"/>
    <lineage>
        <taxon>Bacteria</taxon>
        <taxon>Pseudomonadati</taxon>
        <taxon>Pseudomonadota</taxon>
        <taxon>Gammaproteobacteria</taxon>
        <taxon>Alteromonadales</taxon>
        <taxon>Shewanellaceae</taxon>
        <taxon>Shewanella</taxon>
    </lineage>
</organism>
<dbReference type="Gene3D" id="1.10.287.950">
    <property type="entry name" value="Methyl-accepting chemotaxis protein"/>
    <property type="match status" value="1"/>
</dbReference>
<evidence type="ECO:0000256" key="4">
    <source>
        <dbReference type="ARBA" id="ARBA00029447"/>
    </source>
</evidence>
<keyword evidence="2" id="KW-1003">Cell membrane</keyword>
<dbReference type="PROSITE" id="PS50111">
    <property type="entry name" value="CHEMOTAXIS_TRANSDUC_2"/>
    <property type="match status" value="1"/>
</dbReference>
<dbReference type="SUPFAM" id="SSF55785">
    <property type="entry name" value="PYP-like sensor domain (PAS domain)"/>
    <property type="match status" value="1"/>
</dbReference>
<dbReference type="SMART" id="SM00283">
    <property type="entry name" value="MA"/>
    <property type="match status" value="1"/>
</dbReference>
<dbReference type="SUPFAM" id="SSF58104">
    <property type="entry name" value="Methyl-accepting chemotaxis protein (MCP) signaling domain"/>
    <property type="match status" value="1"/>
</dbReference>
<sequence>MRKNLPVTDRERTFKAEEKLISVTNAEGIILDCNDAFVDISGYRREELIGQPHNLVRHPDMPPEAFRNMWSYLKAGKPWMGVVKNRCKNGDYYWVNAYVTPMTENGKVVGYQSVRVVPERADVERCTKLYASLNNGGSLKKPPLASPENIFITVAVLLCIALFFSGFNTLSEELLIAVFVIYAVWSSQAKRKVYRDLLALLQGSFQDPLAVQSFTDDRNMLGTIKVAILSERSHLNTVLTRIEHAASTMVKETKSSVELTKASQCQLESQHNETEQVATAMNQMTTTINEVSRHVSETSARVAKSTDLAEEVKSVACSTSDAITQLRSTVDDISRSVASVSEQTDKIATVAQMIQQIAEQTNLLALNAAIEAARAGEQGRGFAVVADEVRSLASRTQESTKEIHEIIKELGDRASKAVVVAEQGQGGAELGLERVKQSEQLLIGISSELGVISEMATQMASAVEEQAHVSEDINRQVSNISSLASSSQQNAGEASQRIDGLQQIAINLLEVVRRFSR</sequence>
<dbReference type="SMART" id="SM00086">
    <property type="entry name" value="PAC"/>
    <property type="match status" value="1"/>
</dbReference>
<proteinExistence type="inferred from homology"/>
<comment type="subcellular location">
    <subcellularLocation>
        <location evidence="1">Cell inner membrane</location>
        <topology evidence="1">Multi-pass membrane protein</topology>
    </subcellularLocation>
</comment>
<evidence type="ECO:0000256" key="5">
    <source>
        <dbReference type="PROSITE-ProRule" id="PRU00284"/>
    </source>
</evidence>
<reference evidence="11" key="1">
    <citation type="submission" date="2023-07" db="EMBL/GenBank/DDBJ databases">
        <title>Shewanella mangrovi sp. nov., an acetaldehyde- degrading bacterium isolated from mangrove sediment.</title>
        <authorList>
            <person name="Liu Y."/>
        </authorList>
    </citation>
    <scope>NUCLEOTIDE SEQUENCE [LARGE SCALE GENOMIC DNA]</scope>
    <source>
        <strain evidence="11">C32</strain>
    </source>
</reference>
<accession>A0ABT2FNJ0</accession>
<keyword evidence="3 5" id="KW-0807">Transducer</keyword>
<dbReference type="CDD" id="cd00130">
    <property type="entry name" value="PAS"/>
    <property type="match status" value="1"/>
</dbReference>
<evidence type="ECO:0000313" key="10">
    <source>
        <dbReference type="EMBL" id="MCS4557900.1"/>
    </source>
</evidence>
<keyword evidence="11" id="KW-1185">Reference proteome</keyword>
<dbReference type="PROSITE" id="PS50192">
    <property type="entry name" value="T_SNARE"/>
    <property type="match status" value="1"/>
</dbReference>
<dbReference type="CDD" id="cd11386">
    <property type="entry name" value="MCP_signal"/>
    <property type="match status" value="1"/>
</dbReference>
<dbReference type="InterPro" id="IPR000727">
    <property type="entry name" value="T_SNARE_dom"/>
</dbReference>
<name>A0ABT2FNJ0_9GAMM</name>
<dbReference type="InterPro" id="IPR001610">
    <property type="entry name" value="PAC"/>
</dbReference>
<feature type="domain" description="PAS" evidence="8">
    <location>
        <begin position="21"/>
        <end position="60"/>
    </location>
</feature>
<dbReference type="PROSITE" id="PS50112">
    <property type="entry name" value="PAS"/>
    <property type="match status" value="1"/>
</dbReference>
<evidence type="ECO:0000259" key="9">
    <source>
        <dbReference type="PROSITE" id="PS50192"/>
    </source>
</evidence>
<protein>
    <submittedName>
        <fullName evidence="10">Methyl-accepting chemotaxis protein</fullName>
    </submittedName>
</protein>
<evidence type="ECO:0000259" key="7">
    <source>
        <dbReference type="PROSITE" id="PS50111"/>
    </source>
</evidence>
<feature type="domain" description="T-SNARE coiled-coil homology" evidence="9">
    <location>
        <begin position="432"/>
        <end position="494"/>
    </location>
</feature>
<dbReference type="PANTHER" id="PTHR32089">
    <property type="entry name" value="METHYL-ACCEPTING CHEMOTAXIS PROTEIN MCPB"/>
    <property type="match status" value="1"/>
</dbReference>
<evidence type="ECO:0000256" key="1">
    <source>
        <dbReference type="ARBA" id="ARBA00004429"/>
    </source>
</evidence>
<comment type="similarity">
    <text evidence="4">Belongs to the methyl-accepting chemotaxis (MCP) protein family.</text>
</comment>
<keyword evidence="6" id="KW-0472">Membrane</keyword>
<evidence type="ECO:0000256" key="3">
    <source>
        <dbReference type="ARBA" id="ARBA00023224"/>
    </source>
</evidence>
<dbReference type="RefSeq" id="WP_238897359.1">
    <property type="nucleotide sequence ID" value="NZ_JAKOGG010000014.1"/>
</dbReference>
<evidence type="ECO:0000256" key="2">
    <source>
        <dbReference type="ARBA" id="ARBA00022519"/>
    </source>
</evidence>
<dbReference type="NCBIfam" id="TIGR00229">
    <property type="entry name" value="sensory_box"/>
    <property type="match status" value="1"/>
</dbReference>
<evidence type="ECO:0000313" key="11">
    <source>
        <dbReference type="Proteomes" id="UP001201549"/>
    </source>
</evidence>
<dbReference type="Proteomes" id="UP001201549">
    <property type="component" value="Unassembled WGS sequence"/>
</dbReference>
<dbReference type="PANTHER" id="PTHR32089:SF74">
    <property type="entry name" value="METHYL-ACCEPTING CHEMOTAXIS PROTEIN AER"/>
    <property type="match status" value="1"/>
</dbReference>
<keyword evidence="6" id="KW-0812">Transmembrane</keyword>
<comment type="caution">
    <text evidence="10">The sequence shown here is derived from an EMBL/GenBank/DDBJ whole genome shotgun (WGS) entry which is preliminary data.</text>
</comment>
<dbReference type="InterPro" id="IPR013655">
    <property type="entry name" value="PAS_fold_3"/>
</dbReference>
<gene>
    <name evidence="10" type="ORF">L9G74_15755</name>
</gene>
<dbReference type="SMART" id="SM00091">
    <property type="entry name" value="PAS"/>
    <property type="match status" value="1"/>
</dbReference>
<evidence type="ECO:0000256" key="6">
    <source>
        <dbReference type="SAM" id="Phobius"/>
    </source>
</evidence>
<dbReference type="InterPro" id="IPR004089">
    <property type="entry name" value="MCPsignal_dom"/>
</dbReference>
<feature type="transmembrane region" description="Helical" evidence="6">
    <location>
        <begin position="150"/>
        <end position="167"/>
    </location>
</feature>
<feature type="domain" description="Methyl-accepting transducer" evidence="7">
    <location>
        <begin position="245"/>
        <end position="481"/>
    </location>
</feature>
<dbReference type="Pfam" id="PF08447">
    <property type="entry name" value="PAS_3"/>
    <property type="match status" value="1"/>
</dbReference>
<dbReference type="PRINTS" id="PR00260">
    <property type="entry name" value="CHEMTRNSDUCR"/>
</dbReference>
<dbReference type="Gene3D" id="3.30.450.20">
    <property type="entry name" value="PAS domain"/>
    <property type="match status" value="1"/>
</dbReference>
<evidence type="ECO:0000259" key="8">
    <source>
        <dbReference type="PROSITE" id="PS50112"/>
    </source>
</evidence>
<dbReference type="InterPro" id="IPR000014">
    <property type="entry name" value="PAS"/>
</dbReference>
<dbReference type="Pfam" id="PF00015">
    <property type="entry name" value="MCPsignal"/>
    <property type="match status" value="1"/>
</dbReference>
<dbReference type="InterPro" id="IPR004090">
    <property type="entry name" value="Chemotax_Me-accpt_rcpt"/>
</dbReference>
<keyword evidence="2" id="KW-0997">Cell inner membrane</keyword>
<keyword evidence="6" id="KW-1133">Transmembrane helix</keyword>
<dbReference type="EMBL" id="JAKOGG010000014">
    <property type="protein sequence ID" value="MCS4557900.1"/>
    <property type="molecule type" value="Genomic_DNA"/>
</dbReference>